<evidence type="ECO:0000256" key="1">
    <source>
        <dbReference type="ARBA" id="ARBA00006328"/>
    </source>
</evidence>
<keyword evidence="2" id="KW-0521">NADP</keyword>
<dbReference type="PANTHER" id="PTHR42748">
    <property type="entry name" value="NITROGEN METABOLITE REPRESSION PROTEIN NMRA FAMILY MEMBER"/>
    <property type="match status" value="1"/>
</dbReference>
<gene>
    <name evidence="4" type="ORF">VFPPC_11266</name>
</gene>
<dbReference type="CDD" id="cd05251">
    <property type="entry name" value="NmrA_like_SDR_a"/>
    <property type="match status" value="1"/>
</dbReference>
<dbReference type="Gene3D" id="3.40.50.720">
    <property type="entry name" value="NAD(P)-binding Rossmann-like Domain"/>
    <property type="match status" value="1"/>
</dbReference>
<sequence>MSQILTVFGSTGQQGGSVIDFVLNDPELYRRYKLRAITRNPDSEKSQQLKSRNIEVVRGDVTDRSSLNDALTGTHTVFLVTVPDFGPNALQTEFESAKNVVDLSLQKGVQHIIFSSLPSISDISGGRYTKVTMFDAKARVESYIRSLPIKSTFYSPGSFMDNYITVASPRKASDESNTYIMALHISPQTRVPLVDAGGDTGKFIGAILISPDKYNGQVICGADRLYSLEEIAHTIGRATGKDVVYRQISAEEYEASVPFGGDVLVQTMSYFEEFGYYGADTERLVASAARDTKGRLTTFEEFLTKRPLKLA</sequence>
<accession>A0A179EZ89</accession>
<dbReference type="Gene3D" id="3.90.25.10">
    <property type="entry name" value="UDP-galactose 4-epimerase, domain 1"/>
    <property type="match status" value="1"/>
</dbReference>
<evidence type="ECO:0000313" key="4">
    <source>
        <dbReference type="EMBL" id="OAQ58514.1"/>
    </source>
</evidence>
<name>A0A179EZ89_METCM</name>
<dbReference type="PANTHER" id="PTHR42748:SF11">
    <property type="entry name" value="NMRA-LIKE DOMAIN-CONTAINING PROTEIN"/>
    <property type="match status" value="1"/>
</dbReference>
<dbReference type="GeneID" id="28853500"/>
<feature type="domain" description="NmrA-like" evidence="3">
    <location>
        <begin position="2"/>
        <end position="303"/>
    </location>
</feature>
<evidence type="ECO:0000256" key="2">
    <source>
        <dbReference type="ARBA" id="ARBA00022857"/>
    </source>
</evidence>
<keyword evidence="5" id="KW-1185">Reference proteome</keyword>
<dbReference type="Pfam" id="PF05368">
    <property type="entry name" value="NmrA"/>
    <property type="match status" value="1"/>
</dbReference>
<evidence type="ECO:0000259" key="3">
    <source>
        <dbReference type="Pfam" id="PF05368"/>
    </source>
</evidence>
<dbReference type="Proteomes" id="UP000078397">
    <property type="component" value="Unassembled WGS sequence"/>
</dbReference>
<dbReference type="RefSeq" id="XP_018136661.1">
    <property type="nucleotide sequence ID" value="XM_018289506.1"/>
</dbReference>
<dbReference type="SUPFAM" id="SSF51735">
    <property type="entry name" value="NAD(P)-binding Rossmann-fold domains"/>
    <property type="match status" value="1"/>
</dbReference>
<protein>
    <submittedName>
        <fullName evidence="4">Hscarg dehydrogenase</fullName>
    </submittedName>
</protein>
<dbReference type="AlphaFoldDB" id="A0A179EZ89"/>
<comment type="caution">
    <text evidence="4">The sequence shown here is derived from an EMBL/GenBank/DDBJ whole genome shotgun (WGS) entry which is preliminary data.</text>
</comment>
<dbReference type="InterPro" id="IPR051164">
    <property type="entry name" value="NmrA-like_oxidored"/>
</dbReference>
<dbReference type="EMBL" id="LSBJ02000017">
    <property type="protein sequence ID" value="OAQ58514.1"/>
    <property type="molecule type" value="Genomic_DNA"/>
</dbReference>
<reference evidence="4 5" key="1">
    <citation type="journal article" date="2016" name="PLoS Pathog.">
        <title>Biosynthesis of antibiotic leucinostatins in bio-control fungus Purpureocillium lilacinum and their inhibition on phytophthora revealed by genome mining.</title>
        <authorList>
            <person name="Wang G."/>
            <person name="Liu Z."/>
            <person name="Lin R."/>
            <person name="Li E."/>
            <person name="Mao Z."/>
            <person name="Ling J."/>
            <person name="Yang Y."/>
            <person name="Yin W.B."/>
            <person name="Xie B."/>
        </authorList>
    </citation>
    <scope>NUCLEOTIDE SEQUENCE [LARGE SCALE GENOMIC DNA]</scope>
    <source>
        <strain evidence="4">170</strain>
    </source>
</reference>
<comment type="similarity">
    <text evidence="1">Belongs to the NmrA-type oxidoreductase family.</text>
</comment>
<evidence type="ECO:0000313" key="5">
    <source>
        <dbReference type="Proteomes" id="UP000078397"/>
    </source>
</evidence>
<dbReference type="KEGG" id="pchm:VFPPC_11266"/>
<proteinExistence type="inferred from homology"/>
<organism evidence="4 5">
    <name type="scientific">Pochonia chlamydosporia 170</name>
    <dbReference type="NCBI Taxonomy" id="1380566"/>
    <lineage>
        <taxon>Eukaryota</taxon>
        <taxon>Fungi</taxon>
        <taxon>Dikarya</taxon>
        <taxon>Ascomycota</taxon>
        <taxon>Pezizomycotina</taxon>
        <taxon>Sordariomycetes</taxon>
        <taxon>Hypocreomycetidae</taxon>
        <taxon>Hypocreales</taxon>
        <taxon>Clavicipitaceae</taxon>
        <taxon>Pochonia</taxon>
    </lineage>
</organism>
<dbReference type="GO" id="GO:0005634">
    <property type="term" value="C:nucleus"/>
    <property type="evidence" value="ECO:0007669"/>
    <property type="project" value="TreeGrafter"/>
</dbReference>
<dbReference type="InterPro" id="IPR036291">
    <property type="entry name" value="NAD(P)-bd_dom_sf"/>
</dbReference>
<dbReference type="InterPro" id="IPR008030">
    <property type="entry name" value="NmrA-like"/>
</dbReference>
<dbReference type="OrthoDB" id="300709at2759"/>
<dbReference type="STRING" id="1380566.A0A179EZ89"/>